<name>A0A0R3DJR9_9BRAD</name>
<dbReference type="AlphaFoldDB" id="A0A0R3DJR9"/>
<dbReference type="Proteomes" id="UP000051936">
    <property type="component" value="Unassembled WGS sequence"/>
</dbReference>
<gene>
    <name evidence="1" type="ORF">AOQ71_24960</name>
</gene>
<keyword evidence="2" id="KW-1185">Reference proteome</keyword>
<dbReference type="RefSeq" id="WP_057752442.1">
    <property type="nucleotide sequence ID" value="NZ_LJYG01000100.1"/>
</dbReference>
<protein>
    <submittedName>
        <fullName evidence="1">Uncharacterized protein</fullName>
    </submittedName>
</protein>
<comment type="caution">
    <text evidence="1">The sequence shown here is derived from an EMBL/GenBank/DDBJ whole genome shotgun (WGS) entry which is preliminary data.</text>
</comment>
<organism evidence="1 2">
    <name type="scientific">Bradyrhizobium manausense</name>
    <dbReference type="NCBI Taxonomy" id="989370"/>
    <lineage>
        <taxon>Bacteria</taxon>
        <taxon>Pseudomonadati</taxon>
        <taxon>Pseudomonadota</taxon>
        <taxon>Alphaproteobacteria</taxon>
        <taxon>Hyphomicrobiales</taxon>
        <taxon>Nitrobacteraceae</taxon>
        <taxon>Bradyrhizobium</taxon>
    </lineage>
</organism>
<proteinExistence type="predicted"/>
<sequence>MTALAEVAAPANLVDELTAHAVRSIEAADHSASPFPHIVFRDFFPADFYRDMIRSVPTQGYDPITGTGTRMALRLYGENVDKIEPSLRPAWAAVSAMLTSKPVEQAIRNRLHDGLEIRARGDKVAKAEDLTLVAKPVVYVDRDGYQIKPHPDTRKKVVTMQLYCPADDSQEALGTTLYQASLKGLFHVGSYCLEPVKTIPFLPNVGYAFVVLKAYHTLTRMSWHGRPQIHTDRDRVTILNTFYVNETVGF</sequence>
<dbReference type="STRING" id="989370.AOQ71_24960"/>
<reference evidence="1 2" key="1">
    <citation type="submission" date="2015-09" db="EMBL/GenBank/DDBJ databases">
        <title>Draft Genome Sequence of Bradyrhizobium manausense Strain BR 3351T, a Novel Symbiotic Nitrogen-Fixing Alphaproteobacterium Isolated from Brazilian Amazon Rain Forest.</title>
        <authorList>
            <person name="De Araujo J.L."/>
            <person name="Zilli J.E."/>
        </authorList>
    </citation>
    <scope>NUCLEOTIDE SEQUENCE [LARGE SCALE GENOMIC DNA]</scope>
    <source>
        <strain evidence="1 2">BR3351</strain>
    </source>
</reference>
<dbReference type="OrthoDB" id="7300871at2"/>
<evidence type="ECO:0000313" key="1">
    <source>
        <dbReference type="EMBL" id="KRQ06959.1"/>
    </source>
</evidence>
<evidence type="ECO:0000313" key="2">
    <source>
        <dbReference type="Proteomes" id="UP000051936"/>
    </source>
</evidence>
<accession>A0A0R3DJR9</accession>
<dbReference type="EMBL" id="LJYG01000100">
    <property type="protein sequence ID" value="KRQ06959.1"/>
    <property type="molecule type" value="Genomic_DNA"/>
</dbReference>